<dbReference type="GO" id="GO:0022857">
    <property type="term" value="F:transmembrane transporter activity"/>
    <property type="evidence" value="ECO:0007669"/>
    <property type="project" value="InterPro"/>
</dbReference>
<evidence type="ECO:0000256" key="4">
    <source>
        <dbReference type="ARBA" id="ARBA00023136"/>
    </source>
</evidence>
<reference evidence="7 8" key="1">
    <citation type="journal article" date="2015" name="Plant Cell">
        <title>Oil accumulation by the oleaginous diatom Fistulifera solaris as revealed by the genome and transcriptome.</title>
        <authorList>
            <person name="Tanaka T."/>
            <person name="Maeda Y."/>
            <person name="Veluchamy A."/>
            <person name="Tanaka M."/>
            <person name="Abida H."/>
            <person name="Marechal E."/>
            <person name="Bowler C."/>
            <person name="Muto M."/>
            <person name="Sunaga Y."/>
            <person name="Tanaka M."/>
            <person name="Yoshino T."/>
            <person name="Taniguchi T."/>
            <person name="Fukuda Y."/>
            <person name="Nemoto M."/>
            <person name="Matsumoto M."/>
            <person name="Wong P.S."/>
            <person name="Aburatani S."/>
            <person name="Fujibuchi W."/>
        </authorList>
    </citation>
    <scope>NUCLEOTIDE SEQUENCE [LARGE SCALE GENOMIC DNA]</scope>
    <source>
        <strain evidence="7 8">JPCC DA0580</strain>
    </source>
</reference>
<evidence type="ECO:0000256" key="2">
    <source>
        <dbReference type="ARBA" id="ARBA00022692"/>
    </source>
</evidence>
<keyword evidence="2 5" id="KW-0812">Transmembrane</keyword>
<dbReference type="InterPro" id="IPR036259">
    <property type="entry name" value="MFS_trans_sf"/>
</dbReference>
<dbReference type="GO" id="GO:0016020">
    <property type="term" value="C:membrane"/>
    <property type="evidence" value="ECO:0007669"/>
    <property type="project" value="UniProtKB-SubCell"/>
</dbReference>
<dbReference type="Proteomes" id="UP000198406">
    <property type="component" value="Unassembled WGS sequence"/>
</dbReference>
<feature type="domain" description="SPX" evidence="6">
    <location>
        <begin position="1"/>
        <end position="162"/>
    </location>
</feature>
<name>A0A1Z5JIP2_FISSO</name>
<dbReference type="PANTHER" id="PTHR23510:SF64">
    <property type="entry name" value="INNER MEMBRANE TRANSPORT PROTEIN YAJR"/>
    <property type="match status" value="1"/>
</dbReference>
<protein>
    <recommendedName>
        <fullName evidence="6">SPX domain-containing protein</fullName>
    </recommendedName>
</protein>
<gene>
    <name evidence="7" type="ORF">FisN_5Lh216</name>
</gene>
<feature type="transmembrane region" description="Helical" evidence="5">
    <location>
        <begin position="746"/>
        <end position="769"/>
    </location>
</feature>
<evidence type="ECO:0000256" key="1">
    <source>
        <dbReference type="ARBA" id="ARBA00004141"/>
    </source>
</evidence>
<sequence length="779" mass="86749">MKFGQKLLDQQYGPWVSYYLDYEQLKDVLEKSSRDSLYSNHADSDSHADYSMTSSLPFTSSMKHHPVTAEFLGVFHVQLEKMLLFIVQEQGRIATELLTCRHRAHTATTEDEFNEILKGYQQAGEKILRLVQFLDLNVTGIRKILKKHDKCMSVKLSKAFFLNRSGRVRLRGSRLVEPLLVQDHTLGALTTILEGGFLELAWNRQQTADMLLMSVPQTVRKVPQHQRLSSDPTLLADIVSGPHNIPRPTAKKAPRLSWTPACSSKLQDAHGTALSSSSIGSMQRTFLWDPSFVHKRTSNELILLRIQAARNRLEESSSFVGMLANTLLIDEYPQMLEQGEEDEYVAATPMSDFLNLLSTFLYMTNYYIVAPTSASYARKLGGDPSMASLIIGMTPVAALVSTILFSWWTNHSYKHALIFASSCSFVGNIFYAAGLPCDSLHIVMIGRLMNGFGSARSINRRYIADRFSRKERTAASAAFVTAGALGMAAGPLIASILNTVSPDDSDSRFWQAENAPGWVMMIVWGVYLIALIVWFRDPPKRNTSTTKKDVGTNNEETPLIQSRDRSKGVVASSFEDEAPIWNNIPVMTTFLIYFVLKLILEAVLSSSATLTEYYFDWNSSISGVYLASLGLSMLPANLVVSLLARRYDDRELIILMQLCMCLGCVVVIRYSAQYSVLQYAIGTFVMFVSSNALEGPNMSLLSKTIPKRWSQGIFNVGLLATEAGTAGRAVGDVLLSLFGKEGMENLLNRTFVCFAVTSGATLLLSIRFYDDLEPSDKDD</sequence>
<dbReference type="InterPro" id="IPR051068">
    <property type="entry name" value="MFS_Domain-Containing_Protein"/>
</dbReference>
<dbReference type="OrthoDB" id="5588846at2759"/>
<dbReference type="SUPFAM" id="SSF103473">
    <property type="entry name" value="MFS general substrate transporter"/>
    <property type="match status" value="1"/>
</dbReference>
<evidence type="ECO:0000313" key="8">
    <source>
        <dbReference type="Proteomes" id="UP000198406"/>
    </source>
</evidence>
<evidence type="ECO:0000256" key="3">
    <source>
        <dbReference type="ARBA" id="ARBA00022989"/>
    </source>
</evidence>
<dbReference type="PROSITE" id="PS51382">
    <property type="entry name" value="SPX"/>
    <property type="match status" value="1"/>
</dbReference>
<evidence type="ECO:0000313" key="7">
    <source>
        <dbReference type="EMBL" id="GAX13887.1"/>
    </source>
</evidence>
<keyword evidence="3 5" id="KW-1133">Transmembrane helix</keyword>
<dbReference type="AlphaFoldDB" id="A0A1Z5JIP2"/>
<proteinExistence type="predicted"/>
<feature type="transmembrane region" description="Helical" evidence="5">
    <location>
        <begin position="474"/>
        <end position="497"/>
    </location>
</feature>
<keyword evidence="8" id="KW-1185">Reference proteome</keyword>
<dbReference type="PANTHER" id="PTHR23510">
    <property type="entry name" value="INNER MEMBRANE TRANSPORT PROTEIN YAJR"/>
    <property type="match status" value="1"/>
</dbReference>
<dbReference type="Gene3D" id="1.20.1250.20">
    <property type="entry name" value="MFS general substrate transporter like domains"/>
    <property type="match status" value="1"/>
</dbReference>
<dbReference type="Pfam" id="PF07690">
    <property type="entry name" value="MFS_1"/>
    <property type="match status" value="1"/>
</dbReference>
<keyword evidence="4 5" id="KW-0472">Membrane</keyword>
<feature type="transmembrane region" description="Helical" evidence="5">
    <location>
        <begin position="517"/>
        <end position="535"/>
    </location>
</feature>
<feature type="transmembrane region" description="Helical" evidence="5">
    <location>
        <begin position="389"/>
        <end position="409"/>
    </location>
</feature>
<organism evidence="7 8">
    <name type="scientific">Fistulifera solaris</name>
    <name type="common">Oleaginous diatom</name>
    <dbReference type="NCBI Taxonomy" id="1519565"/>
    <lineage>
        <taxon>Eukaryota</taxon>
        <taxon>Sar</taxon>
        <taxon>Stramenopiles</taxon>
        <taxon>Ochrophyta</taxon>
        <taxon>Bacillariophyta</taxon>
        <taxon>Bacillariophyceae</taxon>
        <taxon>Bacillariophycidae</taxon>
        <taxon>Naviculales</taxon>
        <taxon>Naviculaceae</taxon>
        <taxon>Fistulifera</taxon>
    </lineage>
</organism>
<comment type="subcellular location">
    <subcellularLocation>
        <location evidence="1">Membrane</location>
        <topology evidence="1">Multi-pass membrane protein</topology>
    </subcellularLocation>
</comment>
<comment type="caution">
    <text evidence="7">The sequence shown here is derived from an EMBL/GenBank/DDBJ whole genome shotgun (WGS) entry which is preliminary data.</text>
</comment>
<feature type="transmembrane region" description="Helical" evidence="5">
    <location>
        <begin position="590"/>
        <end position="610"/>
    </location>
</feature>
<accession>A0A1Z5JIP2</accession>
<dbReference type="EMBL" id="BDSP01000074">
    <property type="protein sequence ID" value="GAX13887.1"/>
    <property type="molecule type" value="Genomic_DNA"/>
</dbReference>
<feature type="transmembrane region" description="Helical" evidence="5">
    <location>
        <begin position="652"/>
        <end position="670"/>
    </location>
</feature>
<dbReference type="InterPro" id="IPR004331">
    <property type="entry name" value="SPX_dom"/>
</dbReference>
<feature type="transmembrane region" description="Helical" evidence="5">
    <location>
        <begin position="622"/>
        <end position="640"/>
    </location>
</feature>
<feature type="transmembrane region" description="Helical" evidence="5">
    <location>
        <begin position="676"/>
        <end position="693"/>
    </location>
</feature>
<evidence type="ECO:0000259" key="6">
    <source>
        <dbReference type="PROSITE" id="PS51382"/>
    </source>
</evidence>
<evidence type="ECO:0000256" key="5">
    <source>
        <dbReference type="SAM" id="Phobius"/>
    </source>
</evidence>
<dbReference type="InParanoid" id="A0A1Z5JIP2"/>
<dbReference type="InterPro" id="IPR011701">
    <property type="entry name" value="MFS"/>
</dbReference>